<keyword evidence="2" id="KW-1185">Reference proteome</keyword>
<organism evidence="1 2">
    <name type="scientific">Corynebacterium frankenforstense DSM 45800</name>
    <dbReference type="NCBI Taxonomy" id="1437875"/>
    <lineage>
        <taxon>Bacteria</taxon>
        <taxon>Bacillati</taxon>
        <taxon>Actinomycetota</taxon>
        <taxon>Actinomycetes</taxon>
        <taxon>Mycobacteriales</taxon>
        <taxon>Corynebacteriaceae</taxon>
        <taxon>Corynebacterium</taxon>
    </lineage>
</organism>
<accession>A0A1L7CQB3</accession>
<dbReference type="PANTHER" id="PTHR33361:SF2">
    <property type="entry name" value="DUF885 DOMAIN-CONTAINING PROTEIN"/>
    <property type="match status" value="1"/>
</dbReference>
<dbReference type="KEGG" id="cfk:CFRA_00640"/>
<dbReference type="AlphaFoldDB" id="A0A1L7CQB3"/>
<evidence type="ECO:0000313" key="2">
    <source>
        <dbReference type="Proteomes" id="UP000185434"/>
    </source>
</evidence>
<dbReference type="EMBL" id="CP009247">
    <property type="protein sequence ID" value="APT88046.1"/>
    <property type="molecule type" value="Genomic_DNA"/>
</dbReference>
<dbReference type="InterPro" id="IPR010281">
    <property type="entry name" value="DUF885"/>
</dbReference>
<proteinExistence type="predicted"/>
<evidence type="ECO:0008006" key="3">
    <source>
        <dbReference type="Google" id="ProtNLM"/>
    </source>
</evidence>
<dbReference type="Proteomes" id="UP000185434">
    <property type="component" value="Chromosome"/>
</dbReference>
<reference evidence="1 2" key="1">
    <citation type="submission" date="2014-08" db="EMBL/GenBank/DDBJ databases">
        <title>Complete genome sequence of Corynebacterium frankenforstense ST18(T) (=DSM 45800(T)), isolated from raw cow milk.</title>
        <authorList>
            <person name="Ruckert C."/>
            <person name="Albersmeier A."/>
            <person name="Winkler A."/>
            <person name="Lipski A."/>
            <person name="Kalinowski J."/>
        </authorList>
    </citation>
    <scope>NUCLEOTIDE SEQUENCE [LARGE SCALE GENOMIC DNA]</scope>
    <source>
        <strain evidence="1 2">ST18</strain>
    </source>
</reference>
<dbReference type="Pfam" id="PF05960">
    <property type="entry name" value="DUF885"/>
    <property type="match status" value="1"/>
</dbReference>
<name>A0A1L7CQB3_9CORY</name>
<sequence>MSSSDEASREPSLLDAACEAFVADLAELSPTWATEWGLPGHDGELQDFSPEYYDALGERTREMVMDVDAFDEATDSSDDEDDFDDVDQVTAAALRDRLGVFLDRHHHAEDLRDLNVIESPVQTIRDSFLLMPHETAEDLEAVRARLAKVPAALDGYRTSLDDAAGHGLVAPLRQVDAVNTQCEELADTGSVFEGLGLDPDSREVTAAKEAFGEFADWLNEHLAPVAPHSDAVGRDRFELFSHDHLGDVVDLDEAYTWSLERIAELRARQEEVAAELYGAGTTVRQAMHQLNQDEHYTINGTEALQEWMQGVADQAIVHLDGTEVDLPDEIKTIECRIDPAGTGGIFYTPPSDDFLRPGRMWWSVPEEQKTFHMWQELSTVFHEGVPGHHLQIGIGLAESSLNLWRRSVTWIAGHGEGWALYAEQLMADLGYCDDPGFRMGLLDAQRLRAARVALDIGVHLGKKTPDGGVWDSSYAKTFLRENTAMAEPNLVFELDRLLGWPGQGSAYALGERMWRELRDDALDQGMTLGQFHNEALRRGSIPMSVLREDLLD</sequence>
<protein>
    <recommendedName>
        <fullName evidence="3">DUF885 domain-containing protein</fullName>
    </recommendedName>
</protein>
<dbReference type="STRING" id="1437875.CFRA_00640"/>
<evidence type="ECO:0000313" key="1">
    <source>
        <dbReference type="EMBL" id="APT88046.1"/>
    </source>
</evidence>
<gene>
    <name evidence="1" type="ORF">CFRA_00640</name>
</gene>
<dbReference type="PANTHER" id="PTHR33361">
    <property type="entry name" value="GLR0591 PROTEIN"/>
    <property type="match status" value="1"/>
</dbReference>